<feature type="region of interest" description="Disordered" evidence="1">
    <location>
        <begin position="1454"/>
        <end position="1581"/>
    </location>
</feature>
<evidence type="ECO:0000313" key="4">
    <source>
        <dbReference type="Proteomes" id="UP000466442"/>
    </source>
</evidence>
<feature type="compositionally biased region" description="Acidic residues" evidence="1">
    <location>
        <begin position="1945"/>
        <end position="1970"/>
    </location>
</feature>
<feature type="compositionally biased region" description="Basic and acidic residues" evidence="1">
    <location>
        <begin position="1640"/>
        <end position="1651"/>
    </location>
</feature>
<evidence type="ECO:0000313" key="3">
    <source>
        <dbReference type="EMBL" id="KAF6202192.1"/>
    </source>
</evidence>
<feature type="compositionally biased region" description="Basic and acidic residues" evidence="1">
    <location>
        <begin position="1829"/>
        <end position="1845"/>
    </location>
</feature>
<feature type="compositionally biased region" description="Basic and acidic residues" evidence="1">
    <location>
        <begin position="1460"/>
        <end position="1523"/>
    </location>
</feature>
<feature type="region of interest" description="Disordered" evidence="1">
    <location>
        <begin position="442"/>
        <end position="463"/>
    </location>
</feature>
<feature type="compositionally biased region" description="Basic and acidic residues" evidence="1">
    <location>
        <begin position="2201"/>
        <end position="2212"/>
    </location>
</feature>
<feature type="region of interest" description="Disordered" evidence="1">
    <location>
        <begin position="993"/>
        <end position="1032"/>
    </location>
</feature>
<feature type="region of interest" description="Disordered" evidence="1">
    <location>
        <begin position="669"/>
        <end position="688"/>
    </location>
</feature>
<feature type="compositionally biased region" description="Basic and acidic residues" evidence="1">
    <location>
        <begin position="820"/>
        <end position="844"/>
    </location>
</feature>
<reference evidence="3" key="1">
    <citation type="journal article" date="2021" name="Mol. Ecol. Resour.">
        <title>Apolygus lucorum genome provides insights into omnivorousness and mesophyll feeding.</title>
        <authorList>
            <person name="Liu Y."/>
            <person name="Liu H."/>
            <person name="Wang H."/>
            <person name="Huang T."/>
            <person name="Liu B."/>
            <person name="Yang B."/>
            <person name="Yin L."/>
            <person name="Li B."/>
            <person name="Zhang Y."/>
            <person name="Zhang S."/>
            <person name="Jiang F."/>
            <person name="Zhang X."/>
            <person name="Ren Y."/>
            <person name="Wang B."/>
            <person name="Wang S."/>
            <person name="Lu Y."/>
            <person name="Wu K."/>
            <person name="Fan W."/>
            <person name="Wang G."/>
        </authorList>
    </citation>
    <scope>NUCLEOTIDE SEQUENCE</scope>
    <source>
        <strain evidence="3">12Hb</strain>
    </source>
</reference>
<feature type="compositionally biased region" description="Low complexity" evidence="1">
    <location>
        <begin position="373"/>
        <end position="386"/>
    </location>
</feature>
<feature type="compositionally biased region" description="Polar residues" evidence="1">
    <location>
        <begin position="1195"/>
        <end position="1204"/>
    </location>
</feature>
<dbReference type="OrthoDB" id="6782661at2759"/>
<feature type="transmembrane region" description="Helical" evidence="2">
    <location>
        <begin position="2571"/>
        <end position="2591"/>
    </location>
</feature>
<feature type="region of interest" description="Disordered" evidence="1">
    <location>
        <begin position="557"/>
        <end position="579"/>
    </location>
</feature>
<feature type="compositionally biased region" description="Basic and acidic residues" evidence="1">
    <location>
        <begin position="766"/>
        <end position="780"/>
    </location>
</feature>
<feature type="region of interest" description="Disordered" evidence="1">
    <location>
        <begin position="1378"/>
        <end position="1424"/>
    </location>
</feature>
<feature type="region of interest" description="Disordered" evidence="1">
    <location>
        <begin position="1602"/>
        <end position="1722"/>
    </location>
</feature>
<feature type="compositionally biased region" description="Basic and acidic residues" evidence="1">
    <location>
        <begin position="1927"/>
        <end position="1944"/>
    </location>
</feature>
<protein>
    <submittedName>
        <fullName evidence="3">Uncharacterized protein</fullName>
    </submittedName>
</protein>
<feature type="compositionally biased region" description="Basic and acidic residues" evidence="1">
    <location>
        <begin position="702"/>
        <end position="721"/>
    </location>
</feature>
<dbReference type="EMBL" id="WIXP02000012">
    <property type="protein sequence ID" value="KAF6202192.1"/>
    <property type="molecule type" value="Genomic_DNA"/>
</dbReference>
<feature type="compositionally biased region" description="Basic and acidic residues" evidence="1">
    <location>
        <begin position="1205"/>
        <end position="1231"/>
    </location>
</feature>
<feature type="compositionally biased region" description="Basic and acidic residues" evidence="1">
    <location>
        <begin position="526"/>
        <end position="544"/>
    </location>
</feature>
<feature type="non-terminal residue" evidence="3">
    <location>
        <position position="1"/>
    </location>
</feature>
<keyword evidence="2" id="KW-1133">Transmembrane helix</keyword>
<proteinExistence type="predicted"/>
<keyword evidence="2" id="KW-0812">Transmembrane</keyword>
<feature type="region of interest" description="Disordered" evidence="1">
    <location>
        <begin position="1"/>
        <end position="21"/>
    </location>
</feature>
<feature type="transmembrane region" description="Helical" evidence="2">
    <location>
        <begin position="2603"/>
        <end position="2621"/>
    </location>
</feature>
<gene>
    <name evidence="3" type="ORF">GE061_004590</name>
</gene>
<feature type="compositionally biased region" description="Polar residues" evidence="1">
    <location>
        <begin position="1684"/>
        <end position="1694"/>
    </location>
</feature>
<feature type="region of interest" description="Disordered" evidence="1">
    <location>
        <begin position="2256"/>
        <end position="2275"/>
    </location>
</feature>
<feature type="region of interest" description="Disordered" evidence="1">
    <location>
        <begin position="1994"/>
        <end position="2032"/>
    </location>
</feature>
<feature type="compositionally biased region" description="Polar residues" evidence="1">
    <location>
        <begin position="1878"/>
        <end position="1888"/>
    </location>
</feature>
<feature type="compositionally biased region" description="Basic and acidic residues" evidence="1">
    <location>
        <begin position="44"/>
        <end position="64"/>
    </location>
</feature>
<feature type="compositionally biased region" description="Basic and acidic residues" evidence="1">
    <location>
        <begin position="1531"/>
        <end position="1563"/>
    </location>
</feature>
<feature type="compositionally biased region" description="Basic and acidic residues" evidence="1">
    <location>
        <begin position="997"/>
        <end position="1010"/>
    </location>
</feature>
<feature type="region of interest" description="Disordered" evidence="1">
    <location>
        <begin position="702"/>
        <end position="732"/>
    </location>
</feature>
<feature type="compositionally biased region" description="Basic and acidic residues" evidence="1">
    <location>
        <begin position="1"/>
        <end position="13"/>
    </location>
</feature>
<feature type="compositionally biased region" description="Basic and acidic residues" evidence="1">
    <location>
        <begin position="1387"/>
        <end position="1400"/>
    </location>
</feature>
<evidence type="ECO:0000256" key="1">
    <source>
        <dbReference type="SAM" id="MobiDB-lite"/>
    </source>
</evidence>
<feature type="compositionally biased region" description="Basic and acidic residues" evidence="1">
    <location>
        <begin position="1902"/>
        <end position="1911"/>
    </location>
</feature>
<feature type="region of interest" description="Disordered" evidence="1">
    <location>
        <begin position="2053"/>
        <end position="2248"/>
    </location>
</feature>
<comment type="caution">
    <text evidence="3">The sequence shown here is derived from an EMBL/GenBank/DDBJ whole genome shotgun (WGS) entry which is preliminary data.</text>
</comment>
<feature type="region of interest" description="Disordered" evidence="1">
    <location>
        <begin position="631"/>
        <end position="652"/>
    </location>
</feature>
<feature type="compositionally biased region" description="Basic residues" evidence="1">
    <location>
        <begin position="1846"/>
        <end position="1855"/>
    </location>
</feature>
<keyword evidence="2" id="KW-0472">Membrane</keyword>
<feature type="region of interest" description="Disordered" evidence="1">
    <location>
        <begin position="1766"/>
        <end position="1972"/>
    </location>
</feature>
<feature type="region of interest" description="Disordered" evidence="1">
    <location>
        <begin position="475"/>
        <end position="501"/>
    </location>
</feature>
<feature type="compositionally biased region" description="Polar residues" evidence="1">
    <location>
        <begin position="480"/>
        <end position="501"/>
    </location>
</feature>
<dbReference type="Proteomes" id="UP000466442">
    <property type="component" value="Linkage Group LG12"/>
</dbReference>
<feature type="region of interest" description="Disordered" evidence="1">
    <location>
        <begin position="39"/>
        <end position="131"/>
    </location>
</feature>
<sequence>EQEDERKDDDKSKAPQQTKLVTPALAGLTTLLAASPILSVSPGKEGEVKPEEDGHERKCIRIPDDDGVIIPLHGDSDEEINPERYSDPSLVVVQKTNEPVVEKPKSKKKDVAPNPPKKKNKSGGASTQKLVTPTLAGLTTVIAATPIISEPSETPEKPINNPEVRTIIRNPKDGTVIVPLHGDSDEEINPERYEDPSLLAKQRIDGPVIEEYVPPTTPGGTPRKENLAEEEGTIIEMPDNGHSKSKSVESPTTKSTSKDSEANKKSKKKESSKMVTPMLAGMTTLLAASPILSVSPSKEPEEGEEVKSEEAHERKFIRIPNEEAIIIPLHGDSDEEINPERYDNPSLQGVQKIGEIEAIQPVKKAKLAESKTTKSSQSEKASSSAAKLVTPTLAGMTTLLAASPILSVSPEKEHDAVDQLTTEEVHERTFIRIPNEEAVIIPLHGDSDEEINPERYEDPSLKGVQKIGEIEVIQPAKKVQSLQSKTSQSGESENKQTSSSLTKFVTPALAGMTTLIAASPILSVSPEKEQGEEVDPKPDEVHERKFIRIPDEEAVIIPLHGDSDEEINPDRYEDPSLQGVQKIGEIEVIKPAKKVKTTETEKKQTSSSVAKLVTPALAGMTTLLAASPILSVSPEKDQGEEDEIKTEEVHERKFIRIPNEEAIIIPLHGESDEDINPDRYDDPSLQGVQKIGEVVEDIKPIRVAKDLDRKPSKKESKKSKASESSSMSKLVTPTLAGMTTLLAASPILSVSPSEEKGNEGDDEKSDAESKEEVRERKFIRIPDQQGVIIPLHGDSDEEINPERYSDPSLQGVQKIGEVVEDVKPMRSKTKKEDTSQTAKKEKETPASAKLVTPMLAGMTTLLAASPILTVSPSKDGADGGIDGEEDKPLERKVIKMAGVQDVIVPLHGDSDEEIHPERYDDPSMVAIQKIEGPTLEEIKAPPPKPVEPKEKALKTAKVKAIAVTEKATREAAKLVTPMLAGMTTLLASSPLLTVSPKKGEGDKVDKERSAPESNEEIMVNTEGTSIPEDTTERKFIRIPNQEALIIPLHGESDEALHPDRYEDPDLQGVHSITGSVVEESIAPIKPSRTKAQDKAIPKLESPKELIPEETIEVKPVEPISEITTQEKTIKSNDLVSVITAKETVEEKVVGGVDEITAGITENVAVESEEAPKKPAKRTKAKAPKEPPKSAAAANHSKTLDSTTEPSRDQEKREPTDKSNKEVHPARDHEYEPVNPKEPPSPPVGTRLSRADQAERATKVEVSPTVSALVSAPAPASEPVAGASSPSDQAAAPESKLVTPSLAGITTLLAASPILSVSPQAEEEKEEVLERKFIKIPNEQGIIIPLHGDSDEEIHPERYKDPSLIGLQRIEGPVVEEIKHQPPQTPIEEVRPVKSPVEEPKPQSILKPTSQYKEEEYEPIQHPDDMALDEAQPLSIQDRFKAGAGEIRDKIRNMTVPKINLPDRPKISLPDRSKMKLPERPQFLKERPQFLKERPQFLKERPQFLKERPQFLKEKPQFLKEKPKFLTQKPKFLTERPKFNLPDRSKFKVPERFKFEKSKKVDKPKIRKPNPSSLRRPLRDAITISSESSHNLFKTLKARTYPRFMSKKKREREKNAQLRAAGTSLETESSPPSPPVSSRMFPERYRDIKFADEEPGFADQDQRMEVQSEEGYEENTAPFHERYEQSTPYITTQGPDGTLKAKIDSSSDIVESDKEQISSGASSMRHRVGVLEEIDSDEFFLRQKGLSREDVDVSRYLSKEIRDAFRSPRNVLAHMDSAESRYTDEYEGEEGSSDLRYRDEPPEPPGRTKNRSESRDSDFNTFPIKPTRRKQSEGDYSSKEIFEKVKKPPRKYRSKGSIRSLDRSSRRSILYDDTPQPPSRQKSLRSLTRSRPESATDVRGGSVRRDVAHDVEMTPVRPLRKSRSRGASVDERTSRGADSLPHDYGEYEQEEEEEEIEIEEEELEGEFEEEVPEHGVHEHVQVFRTMPVMTDIPVRSSAMDDEEIPGYATVRKPKPPRPPLPPKSRKEQLQSQLHSIKAQGINFFQTFPRRAMKSLNKPRLPVRPLRNYSALGPVRPPRRNRVFREPVYVDGDLPDSQADGEDLKSYDQKHEYEETRDLQRGEIVERMKGRPLPPPPRPPRRSRDDESWQSGGELQDDICEPEEDINEPEEDICETEDEEVQVIPAKPSRREEFLASLTVDVSGDRRQPTREESSQVGATHAHPTIESSQQTSFEMPDVSISIQTDPLPEGFIVDDRSEGYARSRSRTTESSVVSQIEPGRRAVEETVQRRDVSSLNDPRRLFDPDVIRASEGDTEEIPPPLPQRNIPPIPVTIPPIVIPPIPPVQVSFPDKLHLAQLDVDKLNVNELQANLIKVSDIDGVTMQISEIASSSGNLVLNGIELPPDFIKNLVAKIPVPEPPKPIVIEKVIEKPVVIEKIVERVIDRVKETTPQPQLKRILTPPPPIVVQHTAQSAEEVPSPPVQQASTVEQLPKPVTTRTRRKSPTRIVDDCEDELASVITERERKERERLEKEPEKQKDDSEQESVPRTIPIISEEQPLEPSALALIKQLLSIWYRNIVSGTGSLVNGINSIFPENDKRRDAQTAAIILIVIIAALILLGIGADSSVHHHHWDYLNPPR</sequence>
<evidence type="ECO:0000256" key="2">
    <source>
        <dbReference type="SAM" id="Phobius"/>
    </source>
</evidence>
<feature type="region of interest" description="Disordered" evidence="1">
    <location>
        <begin position="932"/>
        <end position="951"/>
    </location>
</feature>
<accession>A0A8S9WZL6</accession>
<feature type="region of interest" description="Disordered" evidence="1">
    <location>
        <begin position="363"/>
        <end position="386"/>
    </location>
</feature>
<keyword evidence="4" id="KW-1185">Reference proteome</keyword>
<feature type="compositionally biased region" description="Acidic residues" evidence="1">
    <location>
        <begin position="2153"/>
        <end position="2179"/>
    </location>
</feature>
<feature type="compositionally biased region" description="Basic and acidic residues" evidence="1">
    <location>
        <begin position="2100"/>
        <end position="2127"/>
    </location>
</feature>
<feature type="region of interest" description="Disordered" evidence="1">
    <location>
        <begin position="2467"/>
        <end position="2552"/>
    </location>
</feature>
<feature type="compositionally biased region" description="Low complexity" evidence="1">
    <location>
        <begin position="1261"/>
        <end position="1286"/>
    </location>
</feature>
<feature type="compositionally biased region" description="Basic and acidic residues" evidence="1">
    <location>
        <begin position="2518"/>
        <end position="2538"/>
    </location>
</feature>
<feature type="region of interest" description="Disordered" evidence="1">
    <location>
        <begin position="147"/>
        <end position="315"/>
    </location>
</feature>
<feature type="region of interest" description="Disordered" evidence="1">
    <location>
        <begin position="745"/>
        <end position="851"/>
    </location>
</feature>
<feature type="region of interest" description="Disordered" evidence="1">
    <location>
        <begin position="520"/>
        <end position="544"/>
    </location>
</feature>
<name>A0A8S9WZL6_APOLU</name>
<feature type="compositionally biased region" description="Basic and acidic residues" evidence="1">
    <location>
        <begin position="256"/>
        <end position="272"/>
    </location>
</feature>
<feature type="region of interest" description="Disordered" evidence="1">
    <location>
        <begin position="1151"/>
        <end position="1294"/>
    </location>
</feature>
<feature type="compositionally biased region" description="Basic and acidic residues" evidence="1">
    <location>
        <begin position="1698"/>
        <end position="1715"/>
    </location>
</feature>
<organism evidence="3 4">
    <name type="scientific">Apolygus lucorum</name>
    <name type="common">Small green plant bug</name>
    <name type="synonym">Lygocoris lucorum</name>
    <dbReference type="NCBI Taxonomy" id="248454"/>
    <lineage>
        <taxon>Eukaryota</taxon>
        <taxon>Metazoa</taxon>
        <taxon>Ecdysozoa</taxon>
        <taxon>Arthropoda</taxon>
        <taxon>Hexapoda</taxon>
        <taxon>Insecta</taxon>
        <taxon>Pterygota</taxon>
        <taxon>Neoptera</taxon>
        <taxon>Paraneoptera</taxon>
        <taxon>Hemiptera</taxon>
        <taxon>Heteroptera</taxon>
        <taxon>Panheteroptera</taxon>
        <taxon>Cimicomorpha</taxon>
        <taxon>Miridae</taxon>
        <taxon>Mirini</taxon>
        <taxon>Apolygus</taxon>
    </lineage>
</organism>
<feature type="compositionally biased region" description="Basic and acidic residues" evidence="1">
    <location>
        <begin position="305"/>
        <end position="315"/>
    </location>
</feature>
<feature type="compositionally biased region" description="Basic and acidic residues" evidence="1">
    <location>
        <begin position="1248"/>
        <end position="1258"/>
    </location>
</feature>